<feature type="region of interest" description="Disordered" evidence="6">
    <location>
        <begin position="23"/>
        <end position="46"/>
    </location>
</feature>
<evidence type="ECO:0000256" key="3">
    <source>
        <dbReference type="ARBA" id="ARBA00023015"/>
    </source>
</evidence>
<dbReference type="InterPro" id="IPR015422">
    <property type="entry name" value="PyrdxlP-dep_Trfase_small"/>
</dbReference>
<dbReference type="SUPFAM" id="SSF53383">
    <property type="entry name" value="PLP-dependent transferases"/>
    <property type="match status" value="1"/>
</dbReference>
<dbReference type="AlphaFoldDB" id="A0A4R1HN78"/>
<evidence type="ECO:0000313" key="9">
    <source>
        <dbReference type="Proteomes" id="UP000295030"/>
    </source>
</evidence>
<dbReference type="InterPro" id="IPR015421">
    <property type="entry name" value="PyrdxlP-dep_Trfase_major"/>
</dbReference>
<dbReference type="InterPro" id="IPR004839">
    <property type="entry name" value="Aminotransferase_I/II_large"/>
</dbReference>
<keyword evidence="3" id="KW-0805">Transcription regulation</keyword>
<evidence type="ECO:0000256" key="5">
    <source>
        <dbReference type="ARBA" id="ARBA00023163"/>
    </source>
</evidence>
<comment type="caution">
    <text evidence="8">The sequence shown here is derived from an EMBL/GenBank/DDBJ whole genome shotgun (WGS) entry which is preliminary data.</text>
</comment>
<dbReference type="InterPro" id="IPR036390">
    <property type="entry name" value="WH_DNA-bd_sf"/>
</dbReference>
<feature type="region of interest" description="Disordered" evidence="6">
    <location>
        <begin position="118"/>
        <end position="138"/>
    </location>
</feature>
<comment type="similarity">
    <text evidence="1">In the C-terminal section; belongs to the class-I pyridoxal-phosphate-dependent aminotransferase family.</text>
</comment>
<feature type="domain" description="HTH gntR-type" evidence="7">
    <location>
        <begin position="53"/>
        <end position="121"/>
    </location>
</feature>
<dbReference type="GO" id="GO:0003700">
    <property type="term" value="F:DNA-binding transcription factor activity"/>
    <property type="evidence" value="ECO:0007669"/>
    <property type="project" value="InterPro"/>
</dbReference>
<dbReference type="InterPro" id="IPR051446">
    <property type="entry name" value="HTH_trans_reg/aminotransferase"/>
</dbReference>
<dbReference type="Proteomes" id="UP000295030">
    <property type="component" value="Unassembled WGS sequence"/>
</dbReference>
<organism evidence="8 9">
    <name type="scientific">Ancylobacter aquaticus</name>
    <dbReference type="NCBI Taxonomy" id="100"/>
    <lineage>
        <taxon>Bacteria</taxon>
        <taxon>Pseudomonadati</taxon>
        <taxon>Pseudomonadota</taxon>
        <taxon>Alphaproteobacteria</taxon>
        <taxon>Hyphomicrobiales</taxon>
        <taxon>Xanthobacteraceae</taxon>
        <taxon>Ancylobacter</taxon>
    </lineage>
</organism>
<keyword evidence="9" id="KW-1185">Reference proteome</keyword>
<evidence type="ECO:0000256" key="2">
    <source>
        <dbReference type="ARBA" id="ARBA00022898"/>
    </source>
</evidence>
<evidence type="ECO:0000256" key="1">
    <source>
        <dbReference type="ARBA" id="ARBA00005384"/>
    </source>
</evidence>
<dbReference type="InterPro" id="IPR036388">
    <property type="entry name" value="WH-like_DNA-bd_sf"/>
</dbReference>
<dbReference type="PROSITE" id="PS50949">
    <property type="entry name" value="HTH_GNTR"/>
    <property type="match status" value="1"/>
</dbReference>
<evidence type="ECO:0000256" key="6">
    <source>
        <dbReference type="SAM" id="MobiDB-lite"/>
    </source>
</evidence>
<keyword evidence="5" id="KW-0804">Transcription</keyword>
<dbReference type="CDD" id="cd07377">
    <property type="entry name" value="WHTH_GntR"/>
    <property type="match status" value="1"/>
</dbReference>
<dbReference type="SUPFAM" id="SSF46785">
    <property type="entry name" value="Winged helix' DNA-binding domain"/>
    <property type="match status" value="1"/>
</dbReference>
<evidence type="ECO:0000259" key="7">
    <source>
        <dbReference type="PROSITE" id="PS50949"/>
    </source>
</evidence>
<dbReference type="InterPro" id="IPR000524">
    <property type="entry name" value="Tscrpt_reg_HTH_GntR"/>
</dbReference>
<sequence length="501" mass="53728">MVGAVIRATRRESRDRDKLRQTILDRSTHARDDDKQSDEPMADWIPDLTRSDKPRYLAIADLIGEDIRAGRLAVGDRLPPQRKLAARLDIDFTTVARGYVEAQKRGLVESRVGQGTFVTGAPRPKTRAASATRPGTVDLSMNLPPEPDDPALIERMQDGLAEVARDLVALLRYQGFGGTSADKDAASSWLGRRALVPAQERIFVTPGAHPALLGIFGLLARPGDTILCEAITYPGVRAIAAQLGIKLHGLPMDLDGIDPDAFAAACRDMAPKALYLNPTLQNPTTLTIPEERREAIAKVARRFGVPIVEDDAYGFVPPHGPPPLAAIAPDLTWHIAGLAKCIGAGLRAAYVVAPEARAGYPFASALRTANVMASPLTTALATRWIEDGTADTLLRFIRTESAARQALASEILPAGSFRADPLSFNLWIELPAPWTRSAFVGHMRSTGIGVVASDAFTATGPAIEAVRVCLGGPATRAQIRSALDFMAHALEESPEVVSSVM</sequence>
<dbReference type="GO" id="GO:0003677">
    <property type="term" value="F:DNA binding"/>
    <property type="evidence" value="ECO:0007669"/>
    <property type="project" value="UniProtKB-KW"/>
</dbReference>
<evidence type="ECO:0000256" key="4">
    <source>
        <dbReference type="ARBA" id="ARBA00023125"/>
    </source>
</evidence>
<dbReference type="CDD" id="cd00609">
    <property type="entry name" value="AAT_like"/>
    <property type="match status" value="1"/>
</dbReference>
<gene>
    <name evidence="8" type="ORF">EV667_3333</name>
</gene>
<dbReference type="InterPro" id="IPR015424">
    <property type="entry name" value="PyrdxlP-dep_Trfase"/>
</dbReference>
<dbReference type="Pfam" id="PF00392">
    <property type="entry name" value="GntR"/>
    <property type="match status" value="1"/>
</dbReference>
<dbReference type="Gene3D" id="3.40.640.10">
    <property type="entry name" value="Type I PLP-dependent aspartate aminotransferase-like (Major domain)"/>
    <property type="match status" value="1"/>
</dbReference>
<dbReference type="PANTHER" id="PTHR46577">
    <property type="entry name" value="HTH-TYPE TRANSCRIPTIONAL REGULATORY PROTEIN GABR"/>
    <property type="match status" value="1"/>
</dbReference>
<evidence type="ECO:0000313" key="8">
    <source>
        <dbReference type="EMBL" id="TCK23498.1"/>
    </source>
</evidence>
<reference evidence="8 9" key="1">
    <citation type="submission" date="2019-03" db="EMBL/GenBank/DDBJ databases">
        <title>Genomic Encyclopedia of Type Strains, Phase IV (KMG-IV): sequencing the most valuable type-strain genomes for metagenomic binning, comparative biology and taxonomic classification.</title>
        <authorList>
            <person name="Goeker M."/>
        </authorList>
    </citation>
    <scope>NUCLEOTIDE SEQUENCE [LARGE SCALE GENOMIC DNA]</scope>
    <source>
        <strain evidence="8 9">DSM 101</strain>
    </source>
</reference>
<dbReference type="Gene3D" id="1.10.10.10">
    <property type="entry name" value="Winged helix-like DNA-binding domain superfamily/Winged helix DNA-binding domain"/>
    <property type="match status" value="1"/>
</dbReference>
<dbReference type="GO" id="GO:0030170">
    <property type="term" value="F:pyridoxal phosphate binding"/>
    <property type="evidence" value="ECO:0007669"/>
    <property type="project" value="InterPro"/>
</dbReference>
<name>A0A4R1HN78_ANCAQ</name>
<dbReference type="EMBL" id="SMFY01000003">
    <property type="protein sequence ID" value="TCK23498.1"/>
    <property type="molecule type" value="Genomic_DNA"/>
</dbReference>
<keyword evidence="4" id="KW-0238">DNA-binding</keyword>
<accession>A0A4R1HN78</accession>
<dbReference type="Gene3D" id="3.90.1150.10">
    <property type="entry name" value="Aspartate Aminotransferase, domain 1"/>
    <property type="match status" value="1"/>
</dbReference>
<protein>
    <submittedName>
        <fullName evidence="8">GntR family transcriptional regulator</fullName>
    </submittedName>
</protein>
<dbReference type="PANTHER" id="PTHR46577:SF1">
    <property type="entry name" value="HTH-TYPE TRANSCRIPTIONAL REGULATORY PROTEIN GABR"/>
    <property type="match status" value="1"/>
</dbReference>
<proteinExistence type="inferred from homology"/>
<dbReference type="Pfam" id="PF00155">
    <property type="entry name" value="Aminotran_1_2"/>
    <property type="match status" value="1"/>
</dbReference>
<dbReference type="SMART" id="SM00345">
    <property type="entry name" value="HTH_GNTR"/>
    <property type="match status" value="1"/>
</dbReference>
<feature type="compositionally biased region" description="Basic and acidic residues" evidence="6">
    <location>
        <begin position="26"/>
        <end position="38"/>
    </location>
</feature>
<keyword evidence="2" id="KW-0663">Pyridoxal phosphate</keyword>